<dbReference type="SUPFAM" id="SSF142984">
    <property type="entry name" value="Nqo1 middle domain-like"/>
    <property type="match status" value="1"/>
</dbReference>
<gene>
    <name evidence="10" type="primary">nuoF</name>
    <name evidence="10" type="ORF">ENV52_04900</name>
</gene>
<name>A0A7V6A2J0_9BACT</name>
<dbReference type="SMART" id="SM00928">
    <property type="entry name" value="NADH_4Fe-4S"/>
    <property type="match status" value="1"/>
</dbReference>
<comment type="similarity">
    <text evidence="2">Belongs to the complex I 24 kDa subunit family.</text>
</comment>
<evidence type="ECO:0000259" key="9">
    <source>
        <dbReference type="SMART" id="SM00928"/>
    </source>
</evidence>
<dbReference type="Gene3D" id="1.10.10.1590">
    <property type="entry name" value="NADH-quinone oxidoreductase subunit E"/>
    <property type="match status" value="1"/>
</dbReference>
<dbReference type="CDD" id="cd03064">
    <property type="entry name" value="TRX_Fd_NuoE"/>
    <property type="match status" value="1"/>
</dbReference>
<evidence type="ECO:0000313" key="10">
    <source>
        <dbReference type="EMBL" id="HHS29022.1"/>
    </source>
</evidence>
<dbReference type="GO" id="GO:0008137">
    <property type="term" value="F:NADH dehydrogenase (ubiquinone) activity"/>
    <property type="evidence" value="ECO:0007669"/>
    <property type="project" value="InterPro"/>
</dbReference>
<dbReference type="GO" id="GO:0016491">
    <property type="term" value="F:oxidoreductase activity"/>
    <property type="evidence" value="ECO:0007669"/>
    <property type="project" value="InterPro"/>
</dbReference>
<dbReference type="PANTHER" id="PTHR43578:SF3">
    <property type="entry name" value="NADH-QUINONE OXIDOREDUCTASE SUBUNIT F"/>
    <property type="match status" value="1"/>
</dbReference>
<comment type="caution">
    <text evidence="10">The sequence shown here is derived from an EMBL/GenBank/DDBJ whole genome shotgun (WGS) entry which is preliminary data.</text>
</comment>
<dbReference type="SUPFAM" id="SSF140490">
    <property type="entry name" value="Nqo1C-terminal domain-like"/>
    <property type="match status" value="1"/>
</dbReference>
<dbReference type="Gene3D" id="1.20.1440.230">
    <property type="entry name" value="NADH-ubiquinone oxidoreductase 51kDa subunit, iron-sulphur binding domain"/>
    <property type="match status" value="1"/>
</dbReference>
<dbReference type="Pfam" id="PF01512">
    <property type="entry name" value="Complex1_51K"/>
    <property type="match status" value="1"/>
</dbReference>
<evidence type="ECO:0000256" key="5">
    <source>
        <dbReference type="ARBA" id="ARBA00022723"/>
    </source>
</evidence>
<evidence type="ECO:0000256" key="2">
    <source>
        <dbReference type="ARBA" id="ARBA00010643"/>
    </source>
</evidence>
<comment type="similarity">
    <text evidence="1">Belongs to the complex I 51 kDa subunit family.</text>
</comment>
<evidence type="ECO:0000256" key="7">
    <source>
        <dbReference type="ARBA" id="ARBA00023014"/>
    </source>
</evidence>
<dbReference type="InterPro" id="IPR036249">
    <property type="entry name" value="Thioredoxin-like_sf"/>
</dbReference>
<dbReference type="InterPro" id="IPR054765">
    <property type="entry name" value="SLBB_dom"/>
</dbReference>
<dbReference type="InterPro" id="IPR037207">
    <property type="entry name" value="Nuop51_4Fe4S-bd_sf"/>
</dbReference>
<dbReference type="InterPro" id="IPR019575">
    <property type="entry name" value="Nuop51_4Fe4S-bd"/>
</dbReference>
<proteinExistence type="inferred from homology"/>
<dbReference type="Gene3D" id="3.40.50.11540">
    <property type="entry name" value="NADH-ubiquinone oxidoreductase 51kDa subunit"/>
    <property type="match status" value="1"/>
</dbReference>
<dbReference type="GO" id="GO:0051537">
    <property type="term" value="F:2 iron, 2 sulfur cluster binding"/>
    <property type="evidence" value="ECO:0007669"/>
    <property type="project" value="UniProtKB-KW"/>
</dbReference>
<dbReference type="GO" id="GO:0046872">
    <property type="term" value="F:metal ion binding"/>
    <property type="evidence" value="ECO:0007669"/>
    <property type="project" value="UniProtKB-KW"/>
</dbReference>
<dbReference type="InterPro" id="IPR037225">
    <property type="entry name" value="Nuo51_FMN-bd_sf"/>
</dbReference>
<dbReference type="Pfam" id="PF01257">
    <property type="entry name" value="2Fe-2S_thioredx"/>
    <property type="match status" value="1"/>
</dbReference>
<dbReference type="Gene3D" id="3.10.20.600">
    <property type="match status" value="1"/>
</dbReference>
<dbReference type="Pfam" id="PF10589">
    <property type="entry name" value="NADH_4Fe-4S"/>
    <property type="match status" value="1"/>
</dbReference>
<dbReference type="GO" id="GO:0010181">
    <property type="term" value="F:FMN binding"/>
    <property type="evidence" value="ECO:0007669"/>
    <property type="project" value="InterPro"/>
</dbReference>
<dbReference type="GO" id="GO:0051539">
    <property type="term" value="F:4 iron, 4 sulfur cluster binding"/>
    <property type="evidence" value="ECO:0007669"/>
    <property type="project" value="UniProtKB-KW"/>
</dbReference>
<dbReference type="PROSITE" id="PS00645">
    <property type="entry name" value="COMPLEX1_51K_2"/>
    <property type="match status" value="1"/>
</dbReference>
<dbReference type="AlphaFoldDB" id="A0A7V6A2J0"/>
<dbReference type="InterPro" id="IPR002023">
    <property type="entry name" value="NuoE-like"/>
</dbReference>
<dbReference type="NCBIfam" id="NF010120">
    <property type="entry name" value="PRK13596.1"/>
    <property type="match status" value="1"/>
</dbReference>
<keyword evidence="5" id="KW-0479">Metal-binding</keyword>
<dbReference type="PROSITE" id="PS01099">
    <property type="entry name" value="COMPLEX1_24K"/>
    <property type="match status" value="1"/>
</dbReference>
<reference evidence="10" key="1">
    <citation type="journal article" date="2020" name="mSystems">
        <title>Genome- and Community-Level Interaction Insights into Carbon Utilization and Element Cycling Functions of Hydrothermarchaeota in Hydrothermal Sediment.</title>
        <authorList>
            <person name="Zhou Z."/>
            <person name="Liu Y."/>
            <person name="Xu W."/>
            <person name="Pan J."/>
            <person name="Luo Z.H."/>
            <person name="Li M."/>
        </authorList>
    </citation>
    <scope>NUCLEOTIDE SEQUENCE [LARGE SCALE GENOMIC DNA]</scope>
    <source>
        <strain evidence="10">SpSt-767</strain>
    </source>
</reference>
<evidence type="ECO:0000256" key="1">
    <source>
        <dbReference type="ARBA" id="ARBA00007523"/>
    </source>
</evidence>
<keyword evidence="6" id="KW-0408">Iron</keyword>
<dbReference type="Gene3D" id="3.40.30.10">
    <property type="entry name" value="Glutaredoxin"/>
    <property type="match status" value="1"/>
</dbReference>
<accession>A0A7V6A2J0</accession>
<keyword evidence="7" id="KW-0411">Iron-sulfur</keyword>
<feature type="domain" description="NADH-ubiquinone oxidoreductase 51kDa subunit iron-sulphur binding" evidence="9">
    <location>
        <begin position="515"/>
        <end position="560"/>
    </location>
</feature>
<dbReference type="Gene3D" id="6.10.250.1450">
    <property type="match status" value="1"/>
</dbReference>
<dbReference type="InterPro" id="IPR041921">
    <property type="entry name" value="NuoE_N"/>
</dbReference>
<sequence length="620" mass="67285">MLEIKTVESAHLSPSQIAAIKDICSRFSRIKGGLLPALHAIQSVCDNWLPKEALDLVSRGFDVPYAYLYGVLSFYTMFATQPRGKYIIRLCESPPCHIVGAEDLTAVLEKELGIHVGQTTPDGLFTLEHTACLGVCEVAPAMQINEVVHGRLTTDRVKQILADYRAGKAPDYRTIRRTTNPLSDYPASPDELALLRNVDQIDPMNIDEYIAKGGFEGLKKALTGMSGEAVVEEVKASGLRGRGGAGFPTGLKWSFTRPSPIFPKYIVCNADEGEPGTIKDRYLMEGDPCRLIEGITIAGYAVGAVQGYIYCRGEYYLSMLRLQNAIDQARAKGFLGEKILGTDFSFDIQIQTGGGSYVCGEETALIESIEGKRGYPRVKPPFPGQVGVWNKPTIVNNVESLAAVPDIIVKGAAWYAAKGTEDSKGTKIFQVVGHVNQPGIVECNMGLPLSELIDKFGGGVRQGKKIKAVQPGGAASGFILPEHVDTPLEYAAMSKVGGALGSGTMLVLDDTTCIVDVVRCLMYFFQHESCGFCLPCRRGTRVLYELVCKVAEGKGEEADLDRLLTLSKTMVDSTNCALGWSPHSFLKTTIERFRDEWQAHVAGHCPLGICSKPARAAAQE</sequence>
<evidence type="ECO:0000256" key="8">
    <source>
        <dbReference type="ARBA" id="ARBA00034078"/>
    </source>
</evidence>
<dbReference type="EMBL" id="DTGR01000076">
    <property type="protein sequence ID" value="HHS29022.1"/>
    <property type="molecule type" value="Genomic_DNA"/>
</dbReference>
<evidence type="ECO:0000256" key="6">
    <source>
        <dbReference type="ARBA" id="ARBA00023004"/>
    </source>
</evidence>
<comment type="cofactor">
    <cofactor evidence="8">
        <name>[2Fe-2S] cluster</name>
        <dbReference type="ChEBI" id="CHEBI:190135"/>
    </cofactor>
</comment>
<dbReference type="InterPro" id="IPR042128">
    <property type="entry name" value="NuoE_dom"/>
</dbReference>
<dbReference type="PANTHER" id="PTHR43578">
    <property type="entry name" value="NADH-QUINONE OXIDOREDUCTASE SUBUNIT F"/>
    <property type="match status" value="1"/>
</dbReference>
<keyword evidence="4" id="KW-0001">2Fe-2S</keyword>
<evidence type="ECO:0000256" key="3">
    <source>
        <dbReference type="ARBA" id="ARBA00022485"/>
    </source>
</evidence>
<evidence type="ECO:0000256" key="4">
    <source>
        <dbReference type="ARBA" id="ARBA00022714"/>
    </source>
</evidence>
<protein>
    <submittedName>
        <fullName evidence="10">NADH-quinone oxidoreductase subunit NuoF</fullName>
    </submittedName>
</protein>
<dbReference type="FunFam" id="3.40.50.11540:FF:000001">
    <property type="entry name" value="NADH dehydrogenase [ubiquinone] flavoprotein 1, mitochondrial"/>
    <property type="match status" value="1"/>
</dbReference>
<keyword evidence="3" id="KW-0004">4Fe-4S</keyword>
<dbReference type="SUPFAM" id="SSF142019">
    <property type="entry name" value="Nqo1 FMN-binding domain-like"/>
    <property type="match status" value="1"/>
</dbReference>
<dbReference type="SUPFAM" id="SSF52833">
    <property type="entry name" value="Thioredoxin-like"/>
    <property type="match status" value="1"/>
</dbReference>
<dbReference type="InterPro" id="IPR011538">
    <property type="entry name" value="Nuo51_FMN-bd"/>
</dbReference>
<dbReference type="InterPro" id="IPR001949">
    <property type="entry name" value="NADH-UbQ_OxRdtase_51kDa_CS"/>
</dbReference>
<dbReference type="Pfam" id="PF22461">
    <property type="entry name" value="SLBB_2"/>
    <property type="match status" value="1"/>
</dbReference>
<organism evidence="10">
    <name type="scientific">Desulfobacca acetoxidans</name>
    <dbReference type="NCBI Taxonomy" id="60893"/>
    <lineage>
        <taxon>Bacteria</taxon>
        <taxon>Pseudomonadati</taxon>
        <taxon>Thermodesulfobacteriota</taxon>
        <taxon>Desulfobaccia</taxon>
        <taxon>Desulfobaccales</taxon>
        <taxon>Desulfobaccaceae</taxon>
        <taxon>Desulfobacca</taxon>
    </lineage>
</organism>